<keyword evidence="4" id="KW-0378">Hydrolase</keyword>
<keyword evidence="8" id="KW-0624">Polysaccharide degradation</keyword>
<keyword evidence="11" id="KW-1185">Reference proteome</keyword>
<dbReference type="OMA" id="TINCGNI"/>
<gene>
    <name evidence="10" type="ORF">Fcan01_18201</name>
</gene>
<dbReference type="OrthoDB" id="10257085at2759"/>
<evidence type="ECO:0000256" key="4">
    <source>
        <dbReference type="ARBA" id="ARBA00022801"/>
    </source>
</evidence>
<dbReference type="SUPFAM" id="SSF48208">
    <property type="entry name" value="Six-hairpin glycosidases"/>
    <property type="match status" value="1"/>
</dbReference>
<sequence>MLHRNLLLLRRTRMTSFSTFSIILAAFCSVQSQNYRQVLEKSLLFYEGQRSGRLPANNRIPWRGDSMLEDGDGDVDLTGGYFDAGDHVKFNFPQAWALSTIAMGGLDFKEGFIASGQLNNLLEAYKWGADYYLKCHTGETELFVQVGNATADHNSWDIPERWTDPRPAYKITAERPGSDIAGETSALFSAGTLLFQTVNDTYASILLDHAKSLYTFANQYRGKYSDSVPEATPFYTSWAFEDEIAWAAAWLYRASGEERYLLEAEALYAEFNLQYVNDFSWDGKASGVDILLYQTTGRAEYGQKLISYCDWVVDQAPRTPKGLLFLSEWGSLRAASNSLFVCVQAGKLGLNTEKYFNFAKTQIDLMLGDWGRSFVVGYGTNPPTRYHHRAASCPSPPVPCGWSEFDNINPNPHVLNGALVGGPGPNDEYIDVRNDAVRNEVAVDYNAGFQGVVASLEEYFGSGKK</sequence>
<dbReference type="PANTHER" id="PTHR22298">
    <property type="entry name" value="ENDO-1,4-BETA-GLUCANASE"/>
    <property type="match status" value="1"/>
</dbReference>
<dbReference type="GO" id="GO:0008810">
    <property type="term" value="F:cellulase activity"/>
    <property type="evidence" value="ECO:0007669"/>
    <property type="project" value="UniProtKB-EC"/>
</dbReference>
<comment type="caution">
    <text evidence="10">The sequence shown here is derived from an EMBL/GenBank/DDBJ whole genome shotgun (WGS) entry which is preliminary data.</text>
</comment>
<protein>
    <recommendedName>
        <fullName evidence="3">cellulase</fullName>
        <ecNumber evidence="3">3.2.1.4</ecNumber>
    </recommendedName>
</protein>
<dbReference type="EC" id="3.2.1.4" evidence="3"/>
<evidence type="ECO:0000256" key="8">
    <source>
        <dbReference type="ARBA" id="ARBA00023326"/>
    </source>
</evidence>
<dbReference type="Proteomes" id="UP000198287">
    <property type="component" value="Unassembled WGS sequence"/>
</dbReference>
<proteinExistence type="inferred from homology"/>
<dbReference type="STRING" id="158441.A0A226DQN3"/>
<evidence type="ECO:0000256" key="1">
    <source>
        <dbReference type="ARBA" id="ARBA00000966"/>
    </source>
</evidence>
<dbReference type="GO" id="GO:0030245">
    <property type="term" value="P:cellulose catabolic process"/>
    <property type="evidence" value="ECO:0007669"/>
    <property type="project" value="UniProtKB-KW"/>
</dbReference>
<feature type="domain" description="Glycoside hydrolase family 9" evidence="9">
    <location>
        <begin position="35"/>
        <end position="452"/>
    </location>
</feature>
<evidence type="ECO:0000313" key="10">
    <source>
        <dbReference type="EMBL" id="OXA46991.1"/>
    </source>
</evidence>
<evidence type="ECO:0000256" key="3">
    <source>
        <dbReference type="ARBA" id="ARBA00012601"/>
    </source>
</evidence>
<keyword evidence="5" id="KW-0136">Cellulose degradation</keyword>
<accession>A0A226DQN3</accession>
<evidence type="ECO:0000256" key="6">
    <source>
        <dbReference type="ARBA" id="ARBA00023277"/>
    </source>
</evidence>
<reference evidence="10 11" key="1">
    <citation type="submission" date="2015-12" db="EMBL/GenBank/DDBJ databases">
        <title>The genome of Folsomia candida.</title>
        <authorList>
            <person name="Faddeeva A."/>
            <person name="Derks M.F."/>
            <person name="Anvar Y."/>
            <person name="Smit S."/>
            <person name="Van Straalen N."/>
            <person name="Roelofs D."/>
        </authorList>
    </citation>
    <scope>NUCLEOTIDE SEQUENCE [LARGE SCALE GENOMIC DNA]</scope>
    <source>
        <strain evidence="10 11">VU population</strain>
        <tissue evidence="10">Whole body</tissue>
    </source>
</reference>
<keyword evidence="6" id="KW-0119">Carbohydrate metabolism</keyword>
<dbReference type="InterPro" id="IPR001701">
    <property type="entry name" value="Glyco_hydro_9"/>
</dbReference>
<dbReference type="Gene3D" id="1.50.10.10">
    <property type="match status" value="1"/>
</dbReference>
<dbReference type="InterPro" id="IPR008928">
    <property type="entry name" value="6-hairpin_glycosidase_sf"/>
</dbReference>
<keyword evidence="7" id="KW-0326">Glycosidase</keyword>
<evidence type="ECO:0000256" key="5">
    <source>
        <dbReference type="ARBA" id="ARBA00023001"/>
    </source>
</evidence>
<comment type="catalytic activity">
    <reaction evidence="1">
        <text>Endohydrolysis of (1-&gt;4)-beta-D-glucosidic linkages in cellulose, lichenin and cereal beta-D-glucans.</text>
        <dbReference type="EC" id="3.2.1.4"/>
    </reaction>
</comment>
<evidence type="ECO:0000259" key="9">
    <source>
        <dbReference type="Pfam" id="PF00759"/>
    </source>
</evidence>
<comment type="similarity">
    <text evidence="2">Belongs to the glycosyl hydrolase 9 (cellulase E) family.</text>
</comment>
<dbReference type="AlphaFoldDB" id="A0A226DQN3"/>
<organism evidence="10 11">
    <name type="scientific">Folsomia candida</name>
    <name type="common">Springtail</name>
    <dbReference type="NCBI Taxonomy" id="158441"/>
    <lineage>
        <taxon>Eukaryota</taxon>
        <taxon>Metazoa</taxon>
        <taxon>Ecdysozoa</taxon>
        <taxon>Arthropoda</taxon>
        <taxon>Hexapoda</taxon>
        <taxon>Collembola</taxon>
        <taxon>Entomobryomorpha</taxon>
        <taxon>Isotomoidea</taxon>
        <taxon>Isotomidae</taxon>
        <taxon>Proisotominae</taxon>
        <taxon>Folsomia</taxon>
    </lineage>
</organism>
<dbReference type="Pfam" id="PF00759">
    <property type="entry name" value="Glyco_hydro_9"/>
    <property type="match status" value="1"/>
</dbReference>
<dbReference type="InterPro" id="IPR012341">
    <property type="entry name" value="6hp_glycosidase-like_sf"/>
</dbReference>
<dbReference type="EMBL" id="LNIX01000014">
    <property type="protein sequence ID" value="OXA46991.1"/>
    <property type="molecule type" value="Genomic_DNA"/>
</dbReference>
<evidence type="ECO:0000256" key="2">
    <source>
        <dbReference type="ARBA" id="ARBA00007072"/>
    </source>
</evidence>
<evidence type="ECO:0000256" key="7">
    <source>
        <dbReference type="ARBA" id="ARBA00023295"/>
    </source>
</evidence>
<name>A0A226DQN3_FOLCA</name>
<evidence type="ECO:0000313" key="11">
    <source>
        <dbReference type="Proteomes" id="UP000198287"/>
    </source>
</evidence>